<protein>
    <submittedName>
        <fullName evidence="1">Uncharacterized protein</fullName>
    </submittedName>
</protein>
<dbReference type="HOGENOM" id="CLU_3348305_0_0_6"/>
<dbReference type="KEGG" id="sea:SeAg_B4438"/>
<dbReference type="AlphaFoldDB" id="B5F1K0"/>
<evidence type="ECO:0000313" key="2">
    <source>
        <dbReference type="Proteomes" id="UP000008819"/>
    </source>
</evidence>
<evidence type="ECO:0000313" key="1">
    <source>
        <dbReference type="EMBL" id="ACH50193.1"/>
    </source>
</evidence>
<gene>
    <name evidence="1" type="ordered locus">SeAg_B4438</name>
</gene>
<organism evidence="1 2">
    <name type="scientific">Salmonella agona (strain SL483)</name>
    <dbReference type="NCBI Taxonomy" id="454166"/>
    <lineage>
        <taxon>Bacteria</taxon>
        <taxon>Pseudomonadati</taxon>
        <taxon>Pseudomonadota</taxon>
        <taxon>Gammaproteobacteria</taxon>
        <taxon>Enterobacterales</taxon>
        <taxon>Enterobacteriaceae</taxon>
        <taxon>Salmonella</taxon>
    </lineage>
</organism>
<dbReference type="Proteomes" id="UP000008819">
    <property type="component" value="Chromosome"/>
</dbReference>
<reference evidence="1 2" key="1">
    <citation type="journal article" date="2011" name="J. Bacteriol.">
        <title>Comparative genomics of 28 Salmonella enterica isolates: evidence for CRISPR-mediated adaptive sublineage evolution.</title>
        <authorList>
            <person name="Fricke W.F."/>
            <person name="Mammel M.K."/>
            <person name="McDermott P.F."/>
            <person name="Tartera C."/>
            <person name="White D.G."/>
            <person name="Leclerc J.E."/>
            <person name="Ravel J."/>
            <person name="Cebula T.A."/>
        </authorList>
    </citation>
    <scope>NUCLEOTIDE SEQUENCE [LARGE SCALE GENOMIC DNA]</scope>
    <source>
        <strain evidence="1 2">SL483</strain>
    </source>
</reference>
<accession>B5F1K0</accession>
<proteinExistence type="predicted"/>
<sequence>MSLVLNLVLWLKFGMNIGALEVKIFRCIITIINQIYH</sequence>
<name>B5F1K0_SALA4</name>
<dbReference type="EMBL" id="CP001138">
    <property type="protein sequence ID" value="ACH50193.1"/>
    <property type="molecule type" value="Genomic_DNA"/>
</dbReference>